<comment type="caution">
    <text evidence="1">The sequence shown here is derived from an EMBL/GenBank/DDBJ whole genome shotgun (WGS) entry which is preliminary data.</text>
</comment>
<accession>A0A0J6RXN5</accession>
<dbReference type="Proteomes" id="UP000036449">
    <property type="component" value="Unassembled WGS sequence"/>
</dbReference>
<feature type="non-terminal residue" evidence="1">
    <location>
        <position position="1"/>
    </location>
</feature>
<proteinExistence type="predicted"/>
<feature type="non-terminal residue" evidence="1">
    <location>
        <position position="263"/>
    </location>
</feature>
<sequence>LGWDATLTVLTNTRALSAEGLALLRTLPIDFRIMEWTEAREDESLKAADVAFIPVGGQDFSRAKSLNRCLTALLRGCQVLSRGYPLYRSVGEFVYRSADDLVADLERGEAKLEGAKLPRLYELLDAHASLAEAAATLTSAATSSPRRGTAKTCTDRAGPSFCVVYGRRTDPSIHKLVGRFGGLSVRSPFHDKTLNCHLRFDCIDGELRCRIEKSRMKFLNPDIAAAAIDVGRILDFDFYELPLSRITGWNAPFPLVVGSDRFG</sequence>
<dbReference type="AlphaFoldDB" id="A0A0J6RXN5"/>
<protein>
    <submittedName>
        <fullName evidence="1">Uncharacterized protein</fullName>
    </submittedName>
</protein>
<reference evidence="1 2" key="1">
    <citation type="submission" date="2015-03" db="EMBL/GenBank/DDBJ databases">
        <title>Genome sequencing of Methylobacterium tarhaniae DSM 25844.</title>
        <authorList>
            <person name="Chaudhry V."/>
            <person name="Patil P.B."/>
        </authorList>
    </citation>
    <scope>NUCLEOTIDE SEQUENCE [LARGE SCALE GENOMIC DNA]</scope>
    <source>
        <strain evidence="1 2">DSM 25844</strain>
    </source>
</reference>
<dbReference type="EMBL" id="LABZ01000414">
    <property type="protein sequence ID" value="KMO27600.1"/>
    <property type="molecule type" value="Genomic_DNA"/>
</dbReference>
<organism evidence="1 2">
    <name type="scientific">Methylobacterium tarhaniae</name>
    <dbReference type="NCBI Taxonomy" id="1187852"/>
    <lineage>
        <taxon>Bacteria</taxon>
        <taxon>Pseudomonadati</taxon>
        <taxon>Pseudomonadota</taxon>
        <taxon>Alphaproteobacteria</taxon>
        <taxon>Hyphomicrobiales</taxon>
        <taxon>Methylobacteriaceae</taxon>
        <taxon>Methylobacterium</taxon>
    </lineage>
</organism>
<gene>
    <name evidence="1" type="ORF">VQ03_30430</name>
</gene>
<keyword evidence="2" id="KW-1185">Reference proteome</keyword>
<name>A0A0J6RXN5_9HYPH</name>
<evidence type="ECO:0000313" key="2">
    <source>
        <dbReference type="Proteomes" id="UP000036449"/>
    </source>
</evidence>
<evidence type="ECO:0000313" key="1">
    <source>
        <dbReference type="EMBL" id="KMO27600.1"/>
    </source>
</evidence>